<name>A0L7U8_MAGMM</name>
<dbReference type="EMBL" id="CP000471">
    <property type="protein sequence ID" value="ABK44041.1"/>
    <property type="molecule type" value="Genomic_DNA"/>
</dbReference>
<dbReference type="KEGG" id="mgm:Mmc1_1532"/>
<evidence type="ECO:0000256" key="1">
    <source>
        <dbReference type="SAM" id="MobiDB-lite"/>
    </source>
</evidence>
<feature type="compositionally biased region" description="Polar residues" evidence="1">
    <location>
        <begin position="283"/>
        <end position="308"/>
    </location>
</feature>
<dbReference type="RefSeq" id="WP_011713191.1">
    <property type="nucleotide sequence ID" value="NC_008576.1"/>
</dbReference>
<dbReference type="HOGENOM" id="CLU_372480_0_0_5"/>
<feature type="region of interest" description="Disordered" evidence="1">
    <location>
        <begin position="283"/>
        <end position="324"/>
    </location>
</feature>
<dbReference type="InterPro" id="IPR006597">
    <property type="entry name" value="Sel1-like"/>
</dbReference>
<dbReference type="Gene3D" id="1.25.40.10">
    <property type="entry name" value="Tetratricopeptide repeat domain"/>
    <property type="match status" value="2"/>
</dbReference>
<feature type="region of interest" description="Disordered" evidence="1">
    <location>
        <begin position="336"/>
        <end position="367"/>
    </location>
</feature>
<feature type="region of interest" description="Disordered" evidence="1">
    <location>
        <begin position="401"/>
        <end position="456"/>
    </location>
</feature>
<keyword evidence="3" id="KW-1185">Reference proteome</keyword>
<reference evidence="3" key="1">
    <citation type="journal article" date="2009" name="Appl. Environ. Microbiol.">
        <title>Complete genome sequence of the chemolithoautotrophic marine magnetotactic coccus strain MC-1.</title>
        <authorList>
            <person name="Schubbe S."/>
            <person name="Williams T.J."/>
            <person name="Xie G."/>
            <person name="Kiss H.E."/>
            <person name="Brettin T.S."/>
            <person name="Martinez D."/>
            <person name="Ross C.A."/>
            <person name="Schuler D."/>
            <person name="Cox B.L."/>
            <person name="Nealson K.H."/>
            <person name="Bazylinski D.A."/>
        </authorList>
    </citation>
    <scope>NUCLEOTIDE SEQUENCE [LARGE SCALE GENOMIC DNA]</scope>
    <source>
        <strain evidence="3">ATCC BAA-1437 / JCM 17883 / MC-1</strain>
    </source>
</reference>
<dbReference type="Proteomes" id="UP000002586">
    <property type="component" value="Chromosome"/>
</dbReference>
<gene>
    <name evidence="2" type="ordered locus">Mmc1_1532</name>
</gene>
<dbReference type="InterPro" id="IPR011990">
    <property type="entry name" value="TPR-like_helical_dom_sf"/>
</dbReference>
<evidence type="ECO:0000313" key="3">
    <source>
        <dbReference type="Proteomes" id="UP000002586"/>
    </source>
</evidence>
<dbReference type="STRING" id="156889.Mmc1_1532"/>
<dbReference type="eggNOG" id="COG0790">
    <property type="taxonomic scope" value="Bacteria"/>
</dbReference>
<dbReference type="Pfam" id="PF08238">
    <property type="entry name" value="Sel1"/>
    <property type="match status" value="6"/>
</dbReference>
<dbReference type="AlphaFoldDB" id="A0L7U8"/>
<protein>
    <submittedName>
        <fullName evidence="2">Sel1 domain protein repeat-containing protein</fullName>
    </submittedName>
</protein>
<evidence type="ECO:0000313" key="2">
    <source>
        <dbReference type="EMBL" id="ABK44041.1"/>
    </source>
</evidence>
<dbReference type="SMART" id="SM00671">
    <property type="entry name" value="SEL1"/>
    <property type="match status" value="7"/>
</dbReference>
<dbReference type="PANTHER" id="PTHR11102:SF160">
    <property type="entry name" value="ERAD-ASSOCIATED E3 UBIQUITIN-PROTEIN LIGASE COMPONENT HRD3"/>
    <property type="match status" value="1"/>
</dbReference>
<dbReference type="PANTHER" id="PTHR11102">
    <property type="entry name" value="SEL-1-LIKE PROTEIN"/>
    <property type="match status" value="1"/>
</dbReference>
<accession>A0L7U8</accession>
<dbReference type="eggNOG" id="COG3827">
    <property type="taxonomic scope" value="Bacteria"/>
</dbReference>
<dbReference type="InterPro" id="IPR050767">
    <property type="entry name" value="Sel1_AlgK"/>
</dbReference>
<organism evidence="2 3">
    <name type="scientific">Magnetococcus marinus (strain ATCC BAA-1437 / JCM 17883 / MC-1)</name>
    <dbReference type="NCBI Taxonomy" id="156889"/>
    <lineage>
        <taxon>Bacteria</taxon>
        <taxon>Pseudomonadati</taxon>
        <taxon>Pseudomonadota</taxon>
        <taxon>Magnetococcia</taxon>
        <taxon>Magnetococcales</taxon>
        <taxon>Magnetococcaceae</taxon>
        <taxon>Magnetococcus</taxon>
    </lineage>
</organism>
<feature type="compositionally biased region" description="Polar residues" evidence="1">
    <location>
        <begin position="347"/>
        <end position="367"/>
    </location>
</feature>
<proteinExistence type="predicted"/>
<dbReference type="OrthoDB" id="9796900at2"/>
<feature type="region of interest" description="Disordered" evidence="1">
    <location>
        <begin position="476"/>
        <end position="511"/>
    </location>
</feature>
<dbReference type="SUPFAM" id="SSF81901">
    <property type="entry name" value="HCP-like"/>
    <property type="match status" value="2"/>
</dbReference>
<sequence precursor="true">MEKYTRKMVFLRWRLALCQNGDKRLIALGLVRAGVGLVFSLLVLLPHGLNAAPLVDLGDAQLLAGKHAGSGKTGPVPQYEQALQGTPQQRAAALMRLGHLSWIADGDGGHVEKAIDYWQQAYALGRWDAAYLIGKHFQHLPNQKGANIPLARLWYQRAALGGHGLAMYGLWQLDRDQHGGMGAEAKQWLIRSGEAGEPLAISRLAAMAKMSFDGKMGGKRAVEWLNVGSALGDPLARMALVAEPTTTGVPDQAQLAAWADEAVRLGEWQAQELRAKLLEKRTTATSPMVSAPQITQAPRSAGQPQVEQKQVIHAAPKPVPDAEQKELEKAQLNLEHEEKQKVRSDAASVSTPPSGVAVQDSSSPQTVDEVQLDAKAGFGSSTAERLEPAEPMEDRSAVLVAQQPPAQDETTTTARPEPEARHAYPSRAVPEPSPKSQLKRAAEQSAPLEQAPGREAVPMAHVKEDIAKSVVAPLQRPAAKGSVDEKRGILPANQLGGEGAPTPTERQPKTVDGKRYDTLTWPQLMRLARRGDAEAQYRMGQSLRDETALGNGLDDGFKWLKKAADQGHVQAQNSLGYMYSQGIGTRVDFLKALKWYGEAAKHGDALAQFNVGHMHYRGKGVQANPGSAYGWYVRSAKQGFAPAQTAVGYLLENGLGVDKNLAEALNWYTQAARQNYGAAHNAIGRFLLGHSDGGGDTQRRAIMHFRLGAWAGDEISRINYESSTKAMNATQQARIDALAKTWLEQP</sequence>
<reference evidence="2 3" key="2">
    <citation type="journal article" date="2012" name="Int. J. Syst. Evol. Microbiol.">
        <title>Magnetococcus marinus gen. nov., sp. nov., a marine, magnetotactic bacterium that represents a novel lineage (Magnetococcaceae fam. nov.; Magnetococcales ord. nov.) at the base of the Alphaproteobacteria.</title>
        <authorList>
            <person name="Bazylinski D.A."/>
            <person name="Williams T.J."/>
            <person name="Lefevre C.T."/>
            <person name="Berg R.J."/>
            <person name="Zhang C.L."/>
            <person name="Bowser S.S."/>
            <person name="Dean A.J."/>
            <person name="Beveridge T.J."/>
        </authorList>
    </citation>
    <scope>NUCLEOTIDE SEQUENCE [LARGE SCALE GENOMIC DNA]</scope>
    <source>
        <strain evidence="3">ATCC BAA-1437 / JCM 17883 / MC-1</strain>
    </source>
</reference>